<dbReference type="Pfam" id="PF00059">
    <property type="entry name" value="Lectin_C"/>
    <property type="match status" value="1"/>
</dbReference>
<dbReference type="SMART" id="SM00034">
    <property type="entry name" value="CLECT"/>
    <property type="match status" value="1"/>
</dbReference>
<dbReference type="InterPro" id="IPR016187">
    <property type="entry name" value="CTDL_fold"/>
</dbReference>
<dbReference type="InterPro" id="IPR050111">
    <property type="entry name" value="C-type_lectin/snaclec_domain"/>
</dbReference>
<evidence type="ECO:0000256" key="1">
    <source>
        <dbReference type="SAM" id="SignalP"/>
    </source>
</evidence>
<dbReference type="InterPro" id="IPR001304">
    <property type="entry name" value="C-type_lectin-like"/>
</dbReference>
<dbReference type="CDD" id="cd00037">
    <property type="entry name" value="CLECT"/>
    <property type="match status" value="1"/>
</dbReference>
<dbReference type="ExpressionAtlas" id="A0A6I8VWI9">
    <property type="expression patterns" value="baseline"/>
</dbReference>
<dbReference type="RefSeq" id="XP_033235318.1">
    <property type="nucleotide sequence ID" value="XM_033379427.1"/>
</dbReference>
<dbReference type="InParanoid" id="A0A6I8VWI9"/>
<dbReference type="PANTHER" id="PTHR22803">
    <property type="entry name" value="MANNOSE, PHOSPHOLIPASE, LECTIN RECEPTOR RELATED"/>
    <property type="match status" value="1"/>
</dbReference>
<feature type="domain" description="C-type lectin" evidence="2">
    <location>
        <begin position="44"/>
        <end position="168"/>
    </location>
</feature>
<dbReference type="AlphaFoldDB" id="A0A6I8VWI9"/>
<proteinExistence type="predicted"/>
<name>A0A6I8VWI9_DROPS</name>
<protein>
    <submittedName>
        <fullName evidence="4">C-type lectin 37Da-like</fullName>
    </submittedName>
</protein>
<dbReference type="KEGG" id="dpo:117183917"/>
<evidence type="ECO:0000313" key="4">
    <source>
        <dbReference type="RefSeq" id="XP_033235318.1"/>
    </source>
</evidence>
<feature type="signal peptide" evidence="1">
    <location>
        <begin position="1"/>
        <end position="20"/>
    </location>
</feature>
<accession>A0A6I8VWI9</accession>
<dbReference type="PROSITE" id="PS50041">
    <property type="entry name" value="C_TYPE_LECTIN_2"/>
    <property type="match status" value="1"/>
</dbReference>
<keyword evidence="1" id="KW-0732">Signal</keyword>
<evidence type="ECO:0000313" key="3">
    <source>
        <dbReference type="Proteomes" id="UP000001819"/>
    </source>
</evidence>
<gene>
    <name evidence="4" type="primary">LOC117183917</name>
</gene>
<dbReference type="FunCoup" id="A0A6I8VWI9">
    <property type="interactions" value="3"/>
</dbReference>
<sequence>MFLKGTAVLACLGFFSLSAAYDITSVVEDGIPGSLKISTEPFVRIGHGYYYIESKVTKNWYEAYESCRRMNADLIAFETIEEWDLIRQYIVDLEVRSIYWTAGNDLGNEGKHVWHSTGEPLTLNIWSPGEPNNKEGVEHCDEVWYHEARAFNLLNDRDCSLKRRFICEAPQPKIASFIIW</sequence>
<dbReference type="SUPFAM" id="SSF56436">
    <property type="entry name" value="C-type lectin-like"/>
    <property type="match status" value="1"/>
</dbReference>
<dbReference type="Proteomes" id="UP000001819">
    <property type="component" value="Chromosome 4"/>
</dbReference>
<evidence type="ECO:0000259" key="2">
    <source>
        <dbReference type="PROSITE" id="PS50041"/>
    </source>
</evidence>
<dbReference type="Gene3D" id="3.10.100.10">
    <property type="entry name" value="Mannose-Binding Protein A, subunit A"/>
    <property type="match status" value="1"/>
</dbReference>
<organism evidence="3 4">
    <name type="scientific">Drosophila pseudoobscura pseudoobscura</name>
    <name type="common">Fruit fly</name>
    <dbReference type="NCBI Taxonomy" id="46245"/>
    <lineage>
        <taxon>Eukaryota</taxon>
        <taxon>Metazoa</taxon>
        <taxon>Ecdysozoa</taxon>
        <taxon>Arthropoda</taxon>
        <taxon>Hexapoda</taxon>
        <taxon>Insecta</taxon>
        <taxon>Pterygota</taxon>
        <taxon>Neoptera</taxon>
        <taxon>Endopterygota</taxon>
        <taxon>Diptera</taxon>
        <taxon>Brachycera</taxon>
        <taxon>Muscomorpha</taxon>
        <taxon>Ephydroidea</taxon>
        <taxon>Drosophilidae</taxon>
        <taxon>Drosophila</taxon>
        <taxon>Sophophora</taxon>
    </lineage>
</organism>
<reference evidence="4" key="1">
    <citation type="submission" date="2025-08" db="UniProtKB">
        <authorList>
            <consortium name="RefSeq"/>
        </authorList>
    </citation>
    <scope>IDENTIFICATION</scope>
    <source>
        <strain evidence="4">MV-25-SWS-2005</strain>
        <tissue evidence="4">Whole body</tissue>
    </source>
</reference>
<keyword evidence="3" id="KW-1185">Reference proteome</keyword>
<dbReference type="InterPro" id="IPR016186">
    <property type="entry name" value="C-type_lectin-like/link_sf"/>
</dbReference>
<feature type="chain" id="PRO_5026104375" evidence="1">
    <location>
        <begin position="21"/>
        <end position="180"/>
    </location>
</feature>